<dbReference type="Gene3D" id="3.10.180.10">
    <property type="entry name" value="2,3-Dihydroxybiphenyl 1,2-Dioxygenase, domain 1"/>
    <property type="match status" value="2"/>
</dbReference>
<sequence length="260" mass="27444">MTIRDTPWPDGTPCWVDLMVPDPRMAMDFYGALLAWDFADQGDAYGNYLLCSVDGRQVAGIGGIPPDQQGMPAAWTTYLATSDVDKAAAAITESGGQIMMPAMDVGAMGRMAIATDPTGAVFGLWQAGEHHGVELANTVSALTWNECITRDVERAKTFYGEVFGYEFDDMSGGGFTYLTLKVGGNVVGGLGELNAEAPADVPAHWSAYFQVADTDAAVARAQELGGSLVRPAQDSPFGRLATVTDNQGAHLVLIAVPDTA</sequence>
<organism evidence="1 2">
    <name type="scientific">Prauserella muralis</name>
    <dbReference type="NCBI Taxonomy" id="588067"/>
    <lineage>
        <taxon>Bacteria</taxon>
        <taxon>Bacillati</taxon>
        <taxon>Actinomycetota</taxon>
        <taxon>Actinomycetes</taxon>
        <taxon>Pseudonocardiales</taxon>
        <taxon>Pseudonocardiaceae</taxon>
        <taxon>Prauserella</taxon>
    </lineage>
</organism>
<dbReference type="AlphaFoldDB" id="A0A2V4BQL4"/>
<keyword evidence="2" id="KW-1185">Reference proteome</keyword>
<dbReference type="InterPro" id="IPR004360">
    <property type="entry name" value="Glyas_Fos-R_dOase_dom"/>
</dbReference>
<protein>
    <submittedName>
        <fullName evidence="1">Glyoxalase</fullName>
    </submittedName>
</protein>
<accession>A0A2V4BQL4</accession>
<proteinExistence type="predicted"/>
<gene>
    <name evidence="1" type="ORF">BAY60_08695</name>
</gene>
<name>A0A2V4BQL4_9PSEU</name>
<comment type="caution">
    <text evidence="1">The sequence shown here is derived from an EMBL/GenBank/DDBJ whole genome shotgun (WGS) entry which is preliminary data.</text>
</comment>
<dbReference type="Pfam" id="PF00903">
    <property type="entry name" value="Glyoxalase"/>
    <property type="match status" value="2"/>
</dbReference>
<dbReference type="Proteomes" id="UP000249915">
    <property type="component" value="Unassembled WGS sequence"/>
</dbReference>
<dbReference type="InterPro" id="IPR037523">
    <property type="entry name" value="VOC_core"/>
</dbReference>
<dbReference type="RefSeq" id="WP_112280832.1">
    <property type="nucleotide sequence ID" value="NZ_MASW01000001.1"/>
</dbReference>
<evidence type="ECO:0000313" key="1">
    <source>
        <dbReference type="EMBL" id="PXY32823.1"/>
    </source>
</evidence>
<dbReference type="EMBL" id="MASW01000001">
    <property type="protein sequence ID" value="PXY32823.1"/>
    <property type="molecule type" value="Genomic_DNA"/>
</dbReference>
<dbReference type="InterPro" id="IPR052164">
    <property type="entry name" value="Anthracycline_SecMetBiosynth"/>
</dbReference>
<dbReference type="PANTHER" id="PTHR33993:SF10">
    <property type="entry name" value="CONSERVED PROTEIN"/>
    <property type="match status" value="1"/>
</dbReference>
<evidence type="ECO:0000313" key="2">
    <source>
        <dbReference type="Proteomes" id="UP000249915"/>
    </source>
</evidence>
<reference evidence="1 2" key="1">
    <citation type="submission" date="2016-07" db="EMBL/GenBank/DDBJ databases">
        <title>Draft genome sequence of Prauserella muralis DSM 45305, isolated from a mould-covered wall in an indoor environment.</title>
        <authorList>
            <person name="Ruckert C."/>
            <person name="Albersmeier A."/>
            <person name="Jiang C.-L."/>
            <person name="Jiang Y."/>
            <person name="Kalinowski J."/>
            <person name="Schneider O."/>
            <person name="Winkler A."/>
            <person name="Zotchev S.B."/>
        </authorList>
    </citation>
    <scope>NUCLEOTIDE SEQUENCE [LARGE SCALE GENOMIC DNA]</scope>
    <source>
        <strain evidence="1 2">DSM 45305</strain>
    </source>
</reference>
<dbReference type="CDD" id="cd07247">
    <property type="entry name" value="SgaA_N_like"/>
    <property type="match status" value="2"/>
</dbReference>
<dbReference type="PROSITE" id="PS51819">
    <property type="entry name" value="VOC"/>
    <property type="match status" value="2"/>
</dbReference>
<dbReference type="PANTHER" id="PTHR33993">
    <property type="entry name" value="GLYOXALASE-RELATED"/>
    <property type="match status" value="1"/>
</dbReference>
<dbReference type="SUPFAM" id="SSF54593">
    <property type="entry name" value="Glyoxalase/Bleomycin resistance protein/Dihydroxybiphenyl dioxygenase"/>
    <property type="match status" value="2"/>
</dbReference>
<dbReference type="OrthoDB" id="9793039at2"/>
<dbReference type="InterPro" id="IPR029068">
    <property type="entry name" value="Glyas_Bleomycin-R_OHBP_Dase"/>
</dbReference>